<feature type="non-terminal residue" evidence="3">
    <location>
        <position position="232"/>
    </location>
</feature>
<proteinExistence type="predicted"/>
<dbReference type="Proteomes" id="UP000800041">
    <property type="component" value="Unassembled WGS sequence"/>
</dbReference>
<evidence type="ECO:0000313" key="4">
    <source>
        <dbReference type="Proteomes" id="UP000800041"/>
    </source>
</evidence>
<feature type="domain" description="Serine hydrolase" evidence="2">
    <location>
        <begin position="1"/>
        <end position="223"/>
    </location>
</feature>
<dbReference type="GO" id="GO:0005634">
    <property type="term" value="C:nucleus"/>
    <property type="evidence" value="ECO:0007669"/>
    <property type="project" value="TreeGrafter"/>
</dbReference>
<dbReference type="Pfam" id="PF03959">
    <property type="entry name" value="FSH1"/>
    <property type="match status" value="1"/>
</dbReference>
<keyword evidence="4" id="KW-1185">Reference proteome</keyword>
<dbReference type="InterPro" id="IPR005645">
    <property type="entry name" value="FSH-like_dom"/>
</dbReference>
<dbReference type="AlphaFoldDB" id="A0A6G1GTB1"/>
<dbReference type="PANTHER" id="PTHR48070:SF6">
    <property type="entry name" value="ESTERASE OVCA2"/>
    <property type="match status" value="1"/>
</dbReference>
<dbReference type="EMBL" id="ML977169">
    <property type="protein sequence ID" value="KAF1984193.1"/>
    <property type="molecule type" value="Genomic_DNA"/>
</dbReference>
<evidence type="ECO:0000313" key="3">
    <source>
        <dbReference type="EMBL" id="KAF1984193.1"/>
    </source>
</evidence>
<feature type="non-terminal residue" evidence="3">
    <location>
        <position position="1"/>
    </location>
</feature>
<accession>A0A6G1GTB1</accession>
<name>A0A6G1GTB1_9PEZI</name>
<evidence type="ECO:0000256" key="1">
    <source>
        <dbReference type="ARBA" id="ARBA00022801"/>
    </source>
</evidence>
<dbReference type="InterPro" id="IPR029058">
    <property type="entry name" value="AB_hydrolase_fold"/>
</dbReference>
<dbReference type="Gene3D" id="3.40.50.1820">
    <property type="entry name" value="alpha/beta hydrolase"/>
    <property type="match status" value="1"/>
</dbReference>
<dbReference type="PANTHER" id="PTHR48070">
    <property type="entry name" value="ESTERASE OVCA2"/>
    <property type="match status" value="1"/>
</dbReference>
<sequence length="232" mass="25326">GFGQSGSEFKTKTTKLRKALQETLSPSLLSQYPGGFTFHYPTGPLALPTPDSSSSLTGEVSDAPVEEENYAWWRNLDVSSEYIEHPASLAKLRDCIIREGPFDGIIGFSQGACLAMMMASWCESATDADRRHALATQGIPLQERAPQGPFRFAVSFSGYRGTLKYYSGFYSPEIRTPALLVTAAWDMLVSERGSRELAGSCPHTEALSQPGAHYVPNSKEYLDVIAQFVGQA</sequence>
<dbReference type="GO" id="GO:0005737">
    <property type="term" value="C:cytoplasm"/>
    <property type="evidence" value="ECO:0007669"/>
    <property type="project" value="TreeGrafter"/>
</dbReference>
<organism evidence="3 4">
    <name type="scientific">Aulographum hederae CBS 113979</name>
    <dbReference type="NCBI Taxonomy" id="1176131"/>
    <lineage>
        <taxon>Eukaryota</taxon>
        <taxon>Fungi</taxon>
        <taxon>Dikarya</taxon>
        <taxon>Ascomycota</taxon>
        <taxon>Pezizomycotina</taxon>
        <taxon>Dothideomycetes</taxon>
        <taxon>Pleosporomycetidae</taxon>
        <taxon>Aulographales</taxon>
        <taxon>Aulographaceae</taxon>
    </lineage>
</organism>
<keyword evidence="1" id="KW-0378">Hydrolase</keyword>
<evidence type="ECO:0000259" key="2">
    <source>
        <dbReference type="Pfam" id="PF03959"/>
    </source>
</evidence>
<protein>
    <recommendedName>
        <fullName evidence="2">Serine hydrolase domain-containing protein</fullName>
    </recommendedName>
</protein>
<dbReference type="SUPFAM" id="SSF53474">
    <property type="entry name" value="alpha/beta-Hydrolases"/>
    <property type="match status" value="1"/>
</dbReference>
<dbReference type="OrthoDB" id="2094269at2759"/>
<reference evidence="3" key="1">
    <citation type="journal article" date="2020" name="Stud. Mycol.">
        <title>101 Dothideomycetes genomes: a test case for predicting lifestyles and emergence of pathogens.</title>
        <authorList>
            <person name="Haridas S."/>
            <person name="Albert R."/>
            <person name="Binder M."/>
            <person name="Bloem J."/>
            <person name="Labutti K."/>
            <person name="Salamov A."/>
            <person name="Andreopoulos B."/>
            <person name="Baker S."/>
            <person name="Barry K."/>
            <person name="Bills G."/>
            <person name="Bluhm B."/>
            <person name="Cannon C."/>
            <person name="Castanera R."/>
            <person name="Culley D."/>
            <person name="Daum C."/>
            <person name="Ezra D."/>
            <person name="Gonzalez J."/>
            <person name="Henrissat B."/>
            <person name="Kuo A."/>
            <person name="Liang C."/>
            <person name="Lipzen A."/>
            <person name="Lutzoni F."/>
            <person name="Magnuson J."/>
            <person name="Mondo S."/>
            <person name="Nolan M."/>
            <person name="Ohm R."/>
            <person name="Pangilinan J."/>
            <person name="Park H.-J."/>
            <person name="Ramirez L."/>
            <person name="Alfaro M."/>
            <person name="Sun H."/>
            <person name="Tritt A."/>
            <person name="Yoshinaga Y."/>
            <person name="Zwiers L.-H."/>
            <person name="Turgeon B."/>
            <person name="Goodwin S."/>
            <person name="Spatafora J."/>
            <person name="Crous P."/>
            <person name="Grigoriev I."/>
        </authorList>
    </citation>
    <scope>NUCLEOTIDE SEQUENCE</scope>
    <source>
        <strain evidence="3">CBS 113979</strain>
    </source>
</reference>
<gene>
    <name evidence="3" type="ORF">K402DRAFT_319089</name>
</gene>
<dbReference type="GO" id="GO:0016787">
    <property type="term" value="F:hydrolase activity"/>
    <property type="evidence" value="ECO:0007669"/>
    <property type="project" value="UniProtKB-KW"/>
</dbReference>
<dbReference type="InterPro" id="IPR050593">
    <property type="entry name" value="LovG"/>
</dbReference>